<feature type="compositionally biased region" description="Polar residues" evidence="1">
    <location>
        <begin position="72"/>
        <end position="83"/>
    </location>
</feature>
<keyword evidence="4" id="KW-1185">Reference proteome</keyword>
<dbReference type="PANTHER" id="PTHR35562">
    <property type="entry name" value="DNA ENDONUCLEASE SMRA-RELATED"/>
    <property type="match status" value="1"/>
</dbReference>
<feature type="region of interest" description="Disordered" evidence="1">
    <location>
        <begin position="1"/>
        <end position="86"/>
    </location>
</feature>
<dbReference type="EMBL" id="ALYF01000003">
    <property type="protein sequence ID" value="EJW21055.1"/>
    <property type="molecule type" value="Genomic_DNA"/>
</dbReference>
<proteinExistence type="predicted"/>
<dbReference type="OrthoDB" id="7165597at2"/>
<evidence type="ECO:0000256" key="1">
    <source>
        <dbReference type="SAM" id="MobiDB-lite"/>
    </source>
</evidence>
<dbReference type="PROSITE" id="PS50828">
    <property type="entry name" value="SMR"/>
    <property type="match status" value="1"/>
</dbReference>
<evidence type="ECO:0000259" key="2">
    <source>
        <dbReference type="PROSITE" id="PS50828"/>
    </source>
</evidence>
<evidence type="ECO:0000313" key="3">
    <source>
        <dbReference type="EMBL" id="EJW21055.1"/>
    </source>
</evidence>
<comment type="caution">
    <text evidence="3">The sequence shown here is derived from an EMBL/GenBank/DDBJ whole genome shotgun (WGS) entry which is preliminary data.</text>
</comment>
<name>J9A408_9PROT</name>
<gene>
    <name evidence="3" type="ORF">IMCC14465_08510</name>
</gene>
<dbReference type="Proteomes" id="UP000004836">
    <property type="component" value="Unassembled WGS sequence"/>
</dbReference>
<dbReference type="SUPFAM" id="SSF160443">
    <property type="entry name" value="SMR domain-like"/>
    <property type="match status" value="1"/>
</dbReference>
<accession>J9A408</accession>
<reference evidence="3 4" key="1">
    <citation type="journal article" date="2012" name="J. Bacteriol.">
        <title>Genome Sequence of Strain IMCC14465, Isolated from the East Sea, Belonging to the PS1 Clade of Alphaproteobacteria.</title>
        <authorList>
            <person name="Yang S.J."/>
            <person name="Kang I."/>
            <person name="Cho J.C."/>
        </authorList>
    </citation>
    <scope>NUCLEOTIDE SEQUENCE [LARGE SCALE GENOMIC DNA]</scope>
    <source>
        <strain evidence="3 4">IMCC14465</strain>
    </source>
</reference>
<dbReference type="InterPro" id="IPR036063">
    <property type="entry name" value="Smr_dom_sf"/>
</dbReference>
<dbReference type="InterPro" id="IPR002625">
    <property type="entry name" value="Smr_dom"/>
</dbReference>
<dbReference type="STRING" id="1220535.IMCC14465_08510"/>
<dbReference type="AlphaFoldDB" id="J9A408"/>
<organism evidence="3 4">
    <name type="scientific">alpha proteobacterium IMCC14465</name>
    <dbReference type="NCBI Taxonomy" id="1220535"/>
    <lineage>
        <taxon>Bacteria</taxon>
        <taxon>Pseudomonadati</taxon>
        <taxon>Pseudomonadota</taxon>
        <taxon>Alphaproteobacteria</taxon>
        <taxon>PS1 clade</taxon>
    </lineage>
</organism>
<dbReference type="Pfam" id="PF01713">
    <property type="entry name" value="Smr"/>
    <property type="match status" value="1"/>
</dbReference>
<sequence length="209" mass="22902">MPGSERNSGKNKSASPVGDDMSDDWQRVTKSTRQLSKKQKVSYQAERLSKPAKRVSPKSTNMVNEPAPIPTQGPTLTPRSSISPAPALQKPIVPKATVRLEKLDHKELRRMRRGRDPVEQTLDLHGLRANVAQRRVETFIRAAHSNGCKWVLIITGKGVQGEGTLKKQAPLWLGALAQQGLVLGFDHAPSNMGGSGAVCVRLRKKRHNG</sequence>
<dbReference type="eggNOG" id="COG2840">
    <property type="taxonomic scope" value="Bacteria"/>
</dbReference>
<evidence type="ECO:0000313" key="4">
    <source>
        <dbReference type="Proteomes" id="UP000004836"/>
    </source>
</evidence>
<protein>
    <recommendedName>
        <fullName evidence="2">Smr domain-containing protein</fullName>
    </recommendedName>
</protein>
<dbReference type="Gene3D" id="3.30.1370.110">
    <property type="match status" value="1"/>
</dbReference>
<feature type="domain" description="Smr" evidence="2">
    <location>
        <begin position="122"/>
        <end position="203"/>
    </location>
</feature>
<dbReference type="PANTHER" id="PTHR35562:SF2">
    <property type="entry name" value="DNA ENDONUCLEASE SMRA-RELATED"/>
    <property type="match status" value="1"/>
</dbReference>